<dbReference type="NCBIfam" id="TIGR01764">
    <property type="entry name" value="excise"/>
    <property type="match status" value="1"/>
</dbReference>
<feature type="domain" description="Helix-turn-helix" evidence="1">
    <location>
        <begin position="9"/>
        <end position="58"/>
    </location>
</feature>
<sequence>MEIKDKINLTIKEASIYSNIGETTIRKLLSATACPFLLKVGNKQLIKRNEFEKYLNSKHFI</sequence>
<dbReference type="InterPro" id="IPR041657">
    <property type="entry name" value="HTH_17"/>
</dbReference>
<dbReference type="Gene3D" id="3.90.105.50">
    <property type="match status" value="1"/>
</dbReference>
<dbReference type="InterPro" id="IPR010093">
    <property type="entry name" value="SinI_DNA-bd"/>
</dbReference>
<dbReference type="Pfam" id="PF12728">
    <property type="entry name" value="HTH_17"/>
    <property type="match status" value="1"/>
</dbReference>
<dbReference type="InterPro" id="IPR038148">
    <property type="entry name" value="Tn1545/Tn916_Xis"/>
</dbReference>
<dbReference type="GO" id="GO:0003677">
    <property type="term" value="F:DNA binding"/>
    <property type="evidence" value="ECO:0007669"/>
    <property type="project" value="InterPro"/>
</dbReference>
<protein>
    <submittedName>
        <fullName evidence="2">Excisionase</fullName>
    </submittedName>
</protein>
<dbReference type="EMBL" id="BK015176">
    <property type="protein sequence ID" value="DAD94286.1"/>
    <property type="molecule type" value="Genomic_DNA"/>
</dbReference>
<evidence type="ECO:0000259" key="1">
    <source>
        <dbReference type="Pfam" id="PF12728"/>
    </source>
</evidence>
<proteinExistence type="predicted"/>
<name>A0A8S5NHU9_9CAUD</name>
<reference evidence="2" key="1">
    <citation type="journal article" date="2021" name="Proc. Natl. Acad. Sci. U.S.A.">
        <title>A Catalog of Tens of Thousands of Viruses from Human Metagenomes Reveals Hidden Associations with Chronic Diseases.</title>
        <authorList>
            <person name="Tisza M.J."/>
            <person name="Buck C.B."/>
        </authorList>
    </citation>
    <scope>NUCLEOTIDE SEQUENCE</scope>
    <source>
        <strain evidence="2">CttFh17</strain>
    </source>
</reference>
<organism evidence="2">
    <name type="scientific">Siphoviridae sp. cttFh17</name>
    <dbReference type="NCBI Taxonomy" id="2826491"/>
    <lineage>
        <taxon>Viruses</taxon>
        <taxon>Duplodnaviria</taxon>
        <taxon>Heunggongvirae</taxon>
        <taxon>Uroviricota</taxon>
        <taxon>Caudoviricetes</taxon>
    </lineage>
</organism>
<evidence type="ECO:0000313" key="2">
    <source>
        <dbReference type="EMBL" id="DAD94286.1"/>
    </source>
</evidence>
<accession>A0A8S5NHU9</accession>